<dbReference type="InterPro" id="IPR011990">
    <property type="entry name" value="TPR-like_helical_dom_sf"/>
</dbReference>
<sequence length="280" mass="33865">MRTEIKVFLIILFVITNSCTNEDKTSNKKTESESYELNVDKERQEEIINEHLKNGAWKYQLYSQEYQSEIDKGLAKDSTIAYLWQQKSMPLLKKRKYEIGIEYLDKAVKYDRIKWQDYRAFIKCIFAKTYREAILDFEDYKDRFGYGFVMDHSFDFYIGLSYLQLNEFEKADEIFQKDYKYQLKENGKDWIHHLDLFYYGITKYELKEYQKAVEFFDLSLEIYPNFSEVQLYKAVTLRKLGKNDEAKKYDVLAEMNGRKGNTINEANSIYELYPYQWTWD</sequence>
<dbReference type="STRING" id="1155689.SAMN05444278_1282"/>
<dbReference type="PROSITE" id="PS50005">
    <property type="entry name" value="TPR"/>
    <property type="match status" value="1"/>
</dbReference>
<keyword evidence="3" id="KW-1185">Reference proteome</keyword>
<dbReference type="Pfam" id="PF13174">
    <property type="entry name" value="TPR_6"/>
    <property type="match status" value="1"/>
</dbReference>
<feature type="repeat" description="TPR" evidence="1">
    <location>
        <begin position="193"/>
        <end position="226"/>
    </location>
</feature>
<reference evidence="2 3" key="1">
    <citation type="submission" date="2016-11" db="EMBL/GenBank/DDBJ databases">
        <authorList>
            <person name="Jaros S."/>
            <person name="Januszkiewicz K."/>
            <person name="Wedrychowicz H."/>
        </authorList>
    </citation>
    <scope>NUCLEOTIDE SEQUENCE [LARGE SCALE GENOMIC DNA]</scope>
    <source>
        <strain evidence="2 3">DSM 25661</strain>
    </source>
</reference>
<proteinExistence type="predicted"/>
<dbReference type="EMBL" id="FQTW01000028">
    <property type="protein sequence ID" value="SHF04409.1"/>
    <property type="molecule type" value="Genomic_DNA"/>
</dbReference>
<dbReference type="InterPro" id="IPR019734">
    <property type="entry name" value="TPR_rpt"/>
</dbReference>
<evidence type="ECO:0000313" key="2">
    <source>
        <dbReference type="EMBL" id="SHF04409.1"/>
    </source>
</evidence>
<name>A0A1M4YFA0_9FLAO</name>
<dbReference type="AlphaFoldDB" id="A0A1M4YFA0"/>
<keyword evidence="1" id="KW-0802">TPR repeat</keyword>
<evidence type="ECO:0000313" key="3">
    <source>
        <dbReference type="Proteomes" id="UP000184462"/>
    </source>
</evidence>
<protein>
    <submittedName>
        <fullName evidence="2">Tetratricopeptide repeat-containing protein</fullName>
    </submittedName>
</protein>
<dbReference type="Proteomes" id="UP000184462">
    <property type="component" value="Unassembled WGS sequence"/>
</dbReference>
<dbReference type="RefSeq" id="WP_073193773.1">
    <property type="nucleotide sequence ID" value="NZ_FQTW01000028.1"/>
</dbReference>
<dbReference type="SUPFAM" id="SSF48452">
    <property type="entry name" value="TPR-like"/>
    <property type="match status" value="1"/>
</dbReference>
<accession>A0A1M4YFA0</accession>
<gene>
    <name evidence="2" type="ORF">SAMN05444278_1282</name>
</gene>
<organism evidence="2 3">
    <name type="scientific">Psychroflexus salarius</name>
    <dbReference type="NCBI Taxonomy" id="1155689"/>
    <lineage>
        <taxon>Bacteria</taxon>
        <taxon>Pseudomonadati</taxon>
        <taxon>Bacteroidota</taxon>
        <taxon>Flavobacteriia</taxon>
        <taxon>Flavobacteriales</taxon>
        <taxon>Flavobacteriaceae</taxon>
        <taxon>Psychroflexus</taxon>
    </lineage>
</organism>
<dbReference type="Gene3D" id="1.25.40.10">
    <property type="entry name" value="Tetratricopeptide repeat domain"/>
    <property type="match status" value="1"/>
</dbReference>
<evidence type="ECO:0000256" key="1">
    <source>
        <dbReference type="PROSITE-ProRule" id="PRU00339"/>
    </source>
</evidence>